<evidence type="ECO:0000313" key="3">
    <source>
        <dbReference type="Proteomes" id="UP001176940"/>
    </source>
</evidence>
<gene>
    <name evidence="2" type="ORF">RIMI_LOCUS4554068</name>
</gene>
<dbReference type="InterPro" id="IPR036249">
    <property type="entry name" value="Thioredoxin-like_sf"/>
</dbReference>
<comment type="caution">
    <text evidence="2">The sequence shown here is derived from an EMBL/GenBank/DDBJ whole genome shotgun (WGS) entry which is preliminary data.</text>
</comment>
<evidence type="ECO:0000313" key="2">
    <source>
        <dbReference type="EMBL" id="CAJ0930972.1"/>
    </source>
</evidence>
<name>A0ABN9L5T6_9NEOB</name>
<dbReference type="InterPro" id="IPR001853">
    <property type="entry name" value="DSBA-like_thioredoxin_dom"/>
</dbReference>
<dbReference type="PANTHER" id="PTHR42943">
    <property type="entry name" value="GLUTATHIONE S-TRANSFERASE KAPPA"/>
    <property type="match status" value="1"/>
</dbReference>
<accession>A0ABN9L5T6</accession>
<dbReference type="InterPro" id="IPR051924">
    <property type="entry name" value="GST_Kappa/NadH"/>
</dbReference>
<protein>
    <recommendedName>
        <fullName evidence="1">DSBA-like thioredoxin domain-containing protein</fullName>
    </recommendedName>
</protein>
<sequence>MQPRGHFGSGDCREKTLGTRSKILLYIMLFCLDKDITTPESIVQAAKKAGMSEDLAKKLLTTITTPEIKNKLKETTDKALEYGVFGMPSIVAHIDGKPELFFGSDRFELLAHLLGSNPRLDWGRYSPVGLTIRLDCMPAQTVHSLMLWQEAAVLYIFYWKKLNEGLQEIEGFGGIRRYRWQLRNNLISHTVINGSRCRMMGIGAKLFGELERTGLKFRLTT</sequence>
<dbReference type="Gene3D" id="3.40.30.10">
    <property type="entry name" value="Glutaredoxin"/>
    <property type="match status" value="1"/>
</dbReference>
<dbReference type="Pfam" id="PF01323">
    <property type="entry name" value="DSBA"/>
    <property type="match status" value="1"/>
</dbReference>
<reference evidence="2" key="1">
    <citation type="submission" date="2023-07" db="EMBL/GenBank/DDBJ databases">
        <authorList>
            <person name="Stuckert A."/>
        </authorList>
    </citation>
    <scope>NUCLEOTIDE SEQUENCE</scope>
</reference>
<dbReference type="PANTHER" id="PTHR42943:SF2">
    <property type="entry name" value="GLUTATHIONE S-TRANSFERASE KAPPA 1"/>
    <property type="match status" value="1"/>
</dbReference>
<evidence type="ECO:0000259" key="1">
    <source>
        <dbReference type="Pfam" id="PF01323"/>
    </source>
</evidence>
<keyword evidence="3" id="KW-1185">Reference proteome</keyword>
<dbReference type="SUPFAM" id="SSF52833">
    <property type="entry name" value="Thioredoxin-like"/>
    <property type="match status" value="1"/>
</dbReference>
<feature type="domain" description="DSBA-like thioredoxin" evidence="1">
    <location>
        <begin position="26"/>
        <end position="114"/>
    </location>
</feature>
<dbReference type="EMBL" id="CAUEEQ010007379">
    <property type="protein sequence ID" value="CAJ0930972.1"/>
    <property type="molecule type" value="Genomic_DNA"/>
</dbReference>
<organism evidence="2 3">
    <name type="scientific">Ranitomeya imitator</name>
    <name type="common">mimic poison frog</name>
    <dbReference type="NCBI Taxonomy" id="111125"/>
    <lineage>
        <taxon>Eukaryota</taxon>
        <taxon>Metazoa</taxon>
        <taxon>Chordata</taxon>
        <taxon>Craniata</taxon>
        <taxon>Vertebrata</taxon>
        <taxon>Euteleostomi</taxon>
        <taxon>Amphibia</taxon>
        <taxon>Batrachia</taxon>
        <taxon>Anura</taxon>
        <taxon>Neobatrachia</taxon>
        <taxon>Hyloidea</taxon>
        <taxon>Dendrobatidae</taxon>
        <taxon>Dendrobatinae</taxon>
        <taxon>Ranitomeya</taxon>
    </lineage>
</organism>
<dbReference type="Proteomes" id="UP001176940">
    <property type="component" value="Unassembled WGS sequence"/>
</dbReference>
<proteinExistence type="predicted"/>